<dbReference type="GO" id="GO:0003723">
    <property type="term" value="F:RNA binding"/>
    <property type="evidence" value="ECO:0007669"/>
    <property type="project" value="InterPro"/>
</dbReference>
<evidence type="ECO:0000256" key="3">
    <source>
        <dbReference type="ARBA" id="ARBA00022679"/>
    </source>
</evidence>
<comment type="similarity">
    <text evidence="1">Belongs to the class IV-like SAM-binding methyltransferase superfamily. RNA methyltransferase TrmH family.</text>
</comment>
<keyword evidence="4" id="KW-0949">S-adenosyl-L-methionine</keyword>
<dbReference type="InterPro" id="IPR001537">
    <property type="entry name" value="SpoU_MeTrfase"/>
</dbReference>
<sequence length="255" mass="27297">MTQAFSRVQFIMVQPSHPGNVGSAARAIKTMGFSELVLVEPRYPDITTQPEAVALASGASDILQRARVCATLEEALAPVTLSFALTARVRDLGPPPCDIRQAALLASSHLATPGTGCTAVVLGTERAGLTNAQIALCHRICHIPANPEYSSLNVAQALQLAAWELRYALLQAAAAPLLPVSAAQQADPGAAPATGQAVQAFLAHWEEALVHVQFLDRAHPKKLMPRMRHLFSRCALTRDEVDMLRGVCTAMLRKK</sequence>
<comment type="caution">
    <text evidence="6">The sequence shown here is derived from an EMBL/GenBank/DDBJ whole genome shotgun (WGS) entry which is preliminary data.</text>
</comment>
<accession>A0A261QZT9</accession>
<keyword evidence="2 6" id="KW-0489">Methyltransferase</keyword>
<evidence type="ECO:0000256" key="2">
    <source>
        <dbReference type="ARBA" id="ARBA00022603"/>
    </source>
</evidence>
<evidence type="ECO:0000259" key="5">
    <source>
        <dbReference type="Pfam" id="PF00588"/>
    </source>
</evidence>
<proteinExistence type="inferred from homology"/>
<dbReference type="Gene3D" id="3.40.1280.10">
    <property type="match status" value="1"/>
</dbReference>
<dbReference type="CDD" id="cd18093">
    <property type="entry name" value="SpoU-like_TrmJ"/>
    <property type="match status" value="1"/>
</dbReference>
<evidence type="ECO:0000313" key="6">
    <source>
        <dbReference type="EMBL" id="OZI17880.1"/>
    </source>
</evidence>
<dbReference type="SUPFAM" id="SSF75217">
    <property type="entry name" value="alpha/beta knot"/>
    <property type="match status" value="1"/>
</dbReference>
<name>A0A261QZT9_9BORD</name>
<dbReference type="Gene3D" id="1.10.8.590">
    <property type="match status" value="1"/>
</dbReference>
<dbReference type="RefSeq" id="WP_026640143.1">
    <property type="nucleotide sequence ID" value="NZ_NEVI01000017.1"/>
</dbReference>
<keyword evidence="7" id="KW-1185">Reference proteome</keyword>
<feature type="domain" description="tRNA/rRNA methyltransferase SpoU type" evidence="5">
    <location>
        <begin position="9"/>
        <end position="162"/>
    </location>
</feature>
<dbReference type="AlphaFoldDB" id="A0A261QZT9"/>
<dbReference type="InterPro" id="IPR029028">
    <property type="entry name" value="Alpha/beta_knot_MTases"/>
</dbReference>
<dbReference type="GO" id="GO:0008173">
    <property type="term" value="F:RNA methyltransferase activity"/>
    <property type="evidence" value="ECO:0007669"/>
    <property type="project" value="InterPro"/>
</dbReference>
<dbReference type="GO" id="GO:0005829">
    <property type="term" value="C:cytosol"/>
    <property type="evidence" value="ECO:0007669"/>
    <property type="project" value="TreeGrafter"/>
</dbReference>
<dbReference type="EMBL" id="NEVK01000006">
    <property type="protein sequence ID" value="OZI17880.1"/>
    <property type="molecule type" value="Genomic_DNA"/>
</dbReference>
<dbReference type="Pfam" id="PF00588">
    <property type="entry name" value="SpoU_methylase"/>
    <property type="match status" value="1"/>
</dbReference>
<evidence type="ECO:0000313" key="7">
    <source>
        <dbReference type="Proteomes" id="UP000216947"/>
    </source>
</evidence>
<dbReference type="PANTHER" id="PTHR42786">
    <property type="entry name" value="TRNA/RRNA METHYLTRANSFERASE"/>
    <property type="match status" value="1"/>
</dbReference>
<dbReference type="GO" id="GO:0002128">
    <property type="term" value="P:tRNA nucleoside ribose methylation"/>
    <property type="evidence" value="ECO:0007669"/>
    <property type="project" value="TreeGrafter"/>
</dbReference>
<evidence type="ECO:0000256" key="4">
    <source>
        <dbReference type="ARBA" id="ARBA00022691"/>
    </source>
</evidence>
<gene>
    <name evidence="6" type="ORF">CAL19_12390</name>
</gene>
<dbReference type="InterPro" id="IPR004384">
    <property type="entry name" value="RNA_MeTrfase_TrmJ/LasT"/>
</dbReference>
<dbReference type="PIRSF" id="PIRSF004808">
    <property type="entry name" value="LasT"/>
    <property type="match status" value="1"/>
</dbReference>
<evidence type="ECO:0000256" key="1">
    <source>
        <dbReference type="ARBA" id="ARBA00007228"/>
    </source>
</evidence>
<keyword evidence="3 6" id="KW-0808">Transferase</keyword>
<dbReference type="InterPro" id="IPR029026">
    <property type="entry name" value="tRNA_m1G_MTases_N"/>
</dbReference>
<protein>
    <submittedName>
        <fullName evidence="6">RNA methyltransferase</fullName>
    </submittedName>
</protein>
<organism evidence="6 7">
    <name type="scientific">Bordetella genomosp. 7</name>
    <dbReference type="NCBI Taxonomy" id="1416805"/>
    <lineage>
        <taxon>Bacteria</taxon>
        <taxon>Pseudomonadati</taxon>
        <taxon>Pseudomonadota</taxon>
        <taxon>Betaproteobacteria</taxon>
        <taxon>Burkholderiales</taxon>
        <taxon>Alcaligenaceae</taxon>
        <taxon>Bordetella</taxon>
    </lineage>
</organism>
<dbReference type="Proteomes" id="UP000216947">
    <property type="component" value="Unassembled WGS sequence"/>
</dbReference>
<dbReference type="OrthoDB" id="9806346at2"/>
<reference evidence="7" key="1">
    <citation type="submission" date="2017-05" db="EMBL/GenBank/DDBJ databases">
        <title>Complete and WGS of Bordetella genogroups.</title>
        <authorList>
            <person name="Spilker T."/>
            <person name="Lipuma J."/>
        </authorList>
    </citation>
    <scope>NUCLEOTIDE SEQUENCE [LARGE SCALE GENOMIC DNA]</scope>
    <source>
        <strain evidence="7">AU18089</strain>
    </source>
</reference>
<dbReference type="PANTHER" id="PTHR42786:SF1">
    <property type="entry name" value="TRNA (CYTIDINE_URIDINE-2'-O-)-METHYLTRANSFERASE TRMJ"/>
    <property type="match status" value="1"/>
</dbReference>